<reference evidence="1" key="1">
    <citation type="submission" date="2020-10" db="EMBL/GenBank/DDBJ databases">
        <title>Genome sequence of the unusual species of purple photosynthetic bacteria, Phaeovibrio sulfidiphilus DSM 23193, type strain.</title>
        <authorList>
            <person name="Kyndt J.A."/>
            <person name="Meyer T.E."/>
        </authorList>
    </citation>
    <scope>NUCLEOTIDE SEQUENCE</scope>
    <source>
        <strain evidence="1">DSM 23193</strain>
    </source>
</reference>
<sequence>MATTRTRIKVSFTDEELRQVDAFKDQVRLSRSELIRRLVLGQPLPNPERFARAEAIRDLLKVNADLARLGNLQKMILTEGEGSLTDPEKDQILSLCDALRDTQAHIKSLVLDLDGLRRRPREQTS</sequence>
<gene>
    <name evidence="1" type="ORF">IHV25_07025</name>
</gene>
<dbReference type="RefSeq" id="WP_192534406.1">
    <property type="nucleotide sequence ID" value="NZ_JACZHT010000004.1"/>
</dbReference>
<protein>
    <submittedName>
        <fullName evidence="1">Uncharacterized protein</fullName>
    </submittedName>
</protein>
<proteinExistence type="predicted"/>
<name>A0A8J7CCU8_9PROT</name>
<accession>A0A8J7CCU8</accession>
<evidence type="ECO:0000313" key="1">
    <source>
        <dbReference type="EMBL" id="MBE1237398.1"/>
    </source>
</evidence>
<organism evidence="1 2">
    <name type="scientific">Phaeovibrio sulfidiphilus</name>
    <dbReference type="NCBI Taxonomy" id="1220600"/>
    <lineage>
        <taxon>Bacteria</taxon>
        <taxon>Pseudomonadati</taxon>
        <taxon>Pseudomonadota</taxon>
        <taxon>Alphaproteobacteria</taxon>
        <taxon>Rhodospirillales</taxon>
        <taxon>Rhodospirillaceae</taxon>
        <taxon>Phaeovibrio</taxon>
    </lineage>
</organism>
<comment type="caution">
    <text evidence="1">The sequence shown here is derived from an EMBL/GenBank/DDBJ whole genome shotgun (WGS) entry which is preliminary data.</text>
</comment>
<dbReference type="EMBL" id="JACZHT010000004">
    <property type="protein sequence ID" value="MBE1237398.1"/>
    <property type="molecule type" value="Genomic_DNA"/>
</dbReference>
<dbReference type="Pfam" id="PF21983">
    <property type="entry name" value="NikA-like"/>
    <property type="match status" value="1"/>
</dbReference>
<keyword evidence="2" id="KW-1185">Reference proteome</keyword>
<dbReference type="InterPro" id="IPR053842">
    <property type="entry name" value="NikA-like"/>
</dbReference>
<dbReference type="AlphaFoldDB" id="A0A8J7CCU8"/>
<dbReference type="Proteomes" id="UP000631034">
    <property type="component" value="Unassembled WGS sequence"/>
</dbReference>
<evidence type="ECO:0000313" key="2">
    <source>
        <dbReference type="Proteomes" id="UP000631034"/>
    </source>
</evidence>